<feature type="compositionally biased region" description="Acidic residues" evidence="5">
    <location>
        <begin position="142"/>
        <end position="155"/>
    </location>
</feature>
<evidence type="ECO:0000256" key="5">
    <source>
        <dbReference type="SAM" id="MobiDB-lite"/>
    </source>
</evidence>
<sequence>MIDARLSRNPHTGGTLMDSIRIDKWLWAARFFKTRSVAQEAVGLGRVLLGGARVKASRDVKVGDKLEIRRGDEVFTVYVEGLSSTRGPAPVAQKLYRETDESRAAREAQAARRKMAPEPAMTIRGGRPTKAEGRALRRATSWDDEGFEGDFDWED</sequence>
<keyword evidence="8" id="KW-1185">Reference proteome</keyword>
<feature type="domain" description="RNA-binding S4" evidence="6">
    <location>
        <begin position="20"/>
        <end position="82"/>
    </location>
</feature>
<dbReference type="PATRIC" id="fig|762967.3.peg.97"/>
<dbReference type="GO" id="GO:0003677">
    <property type="term" value="F:DNA binding"/>
    <property type="evidence" value="ECO:0007669"/>
    <property type="project" value="UniProtKB-KW"/>
</dbReference>
<organism evidence="7 8">
    <name type="scientific">Sutterella parvirubra YIT 11816</name>
    <dbReference type="NCBI Taxonomy" id="762967"/>
    <lineage>
        <taxon>Bacteria</taxon>
        <taxon>Pseudomonadati</taxon>
        <taxon>Pseudomonadota</taxon>
        <taxon>Betaproteobacteria</taxon>
        <taxon>Burkholderiales</taxon>
        <taxon>Sutterellaceae</taxon>
        <taxon>Sutterella</taxon>
    </lineage>
</organism>
<dbReference type="PIRSF" id="PIRSF016821">
    <property type="entry name" value="HSP15"/>
    <property type="match status" value="1"/>
</dbReference>
<evidence type="ECO:0000256" key="3">
    <source>
        <dbReference type="ARBA" id="ARBA00023125"/>
    </source>
</evidence>
<dbReference type="InterPro" id="IPR036986">
    <property type="entry name" value="S4_RNA-bd_sf"/>
</dbReference>
<evidence type="ECO:0000313" key="8">
    <source>
        <dbReference type="Proteomes" id="UP000004956"/>
    </source>
</evidence>
<dbReference type="SMART" id="SM00363">
    <property type="entry name" value="S4"/>
    <property type="match status" value="1"/>
</dbReference>
<dbReference type="STRING" id="762967.HMPREF9440_00110"/>
<name>H3KBL4_9BURK</name>
<dbReference type="InterPro" id="IPR002942">
    <property type="entry name" value="S4_RNA-bd"/>
</dbReference>
<comment type="similarity">
    <text evidence="1">Belongs to the HSP15 family.</text>
</comment>
<keyword evidence="2 4" id="KW-0694">RNA-binding</keyword>
<dbReference type="PROSITE" id="PS50889">
    <property type="entry name" value="S4"/>
    <property type="match status" value="1"/>
</dbReference>
<dbReference type="GO" id="GO:0034605">
    <property type="term" value="P:cellular response to heat"/>
    <property type="evidence" value="ECO:0007669"/>
    <property type="project" value="InterPro"/>
</dbReference>
<keyword evidence="3" id="KW-0238">DNA-binding</keyword>
<dbReference type="HOGENOM" id="CLU_101003_2_1_4"/>
<dbReference type="Pfam" id="PF01479">
    <property type="entry name" value="S4"/>
    <property type="match status" value="1"/>
</dbReference>
<feature type="compositionally biased region" description="Basic and acidic residues" evidence="5">
    <location>
        <begin position="98"/>
        <end position="110"/>
    </location>
</feature>
<dbReference type="SUPFAM" id="SSF55174">
    <property type="entry name" value="Alpha-L RNA-binding motif"/>
    <property type="match status" value="1"/>
</dbReference>
<dbReference type="Gene3D" id="3.10.290.10">
    <property type="entry name" value="RNA-binding S4 domain"/>
    <property type="match status" value="1"/>
</dbReference>
<feature type="region of interest" description="Disordered" evidence="5">
    <location>
        <begin position="98"/>
        <end position="155"/>
    </location>
</feature>
<evidence type="ECO:0000256" key="1">
    <source>
        <dbReference type="ARBA" id="ARBA00008396"/>
    </source>
</evidence>
<dbReference type="EMBL" id="AFBQ01000013">
    <property type="protein sequence ID" value="EHY32500.1"/>
    <property type="molecule type" value="Genomic_DNA"/>
</dbReference>
<evidence type="ECO:0000256" key="4">
    <source>
        <dbReference type="PROSITE-ProRule" id="PRU00182"/>
    </source>
</evidence>
<evidence type="ECO:0000256" key="2">
    <source>
        <dbReference type="ARBA" id="ARBA00022884"/>
    </source>
</evidence>
<reference evidence="7 8" key="1">
    <citation type="submission" date="2011-11" db="EMBL/GenBank/DDBJ databases">
        <authorList>
            <person name="Weinstock G."/>
            <person name="Sodergren E."/>
            <person name="Clifton S."/>
            <person name="Fulton L."/>
            <person name="Fulton B."/>
            <person name="Courtney L."/>
            <person name="Fronick C."/>
            <person name="Harrison M."/>
            <person name="Strong C."/>
            <person name="Farmer C."/>
            <person name="Delahaunty K."/>
            <person name="Markovic C."/>
            <person name="Hall O."/>
            <person name="Minx P."/>
            <person name="Tomlinson C."/>
            <person name="Mitreva M."/>
            <person name="Hou S."/>
            <person name="Chen J."/>
            <person name="Wollam A."/>
            <person name="Pepin K.H."/>
            <person name="Johnson M."/>
            <person name="Bhonagiri V."/>
            <person name="Zhang X."/>
            <person name="Suruliraj S."/>
            <person name="Warren W."/>
            <person name="Chinwalla A."/>
            <person name="Mardis E.R."/>
            <person name="Wilson R.K."/>
        </authorList>
    </citation>
    <scope>NUCLEOTIDE SEQUENCE [LARGE SCALE GENOMIC DNA]</scope>
    <source>
        <strain evidence="7 8">YIT 11816</strain>
    </source>
</reference>
<dbReference type="InterPro" id="IPR025708">
    <property type="entry name" value="HSP15"/>
</dbReference>
<dbReference type="CDD" id="cd00165">
    <property type="entry name" value="S4"/>
    <property type="match status" value="1"/>
</dbReference>
<dbReference type="Proteomes" id="UP000004956">
    <property type="component" value="Unassembled WGS sequence"/>
</dbReference>
<evidence type="ECO:0000313" key="7">
    <source>
        <dbReference type="EMBL" id="EHY32500.1"/>
    </source>
</evidence>
<evidence type="ECO:0000259" key="6">
    <source>
        <dbReference type="SMART" id="SM00363"/>
    </source>
</evidence>
<dbReference type="GO" id="GO:0003727">
    <property type="term" value="F:single-stranded RNA binding"/>
    <property type="evidence" value="ECO:0007669"/>
    <property type="project" value="InterPro"/>
</dbReference>
<comment type="caution">
    <text evidence="7">The sequence shown here is derived from an EMBL/GenBank/DDBJ whole genome shotgun (WGS) entry which is preliminary data.</text>
</comment>
<gene>
    <name evidence="7" type="ORF">HMPREF9440_00110</name>
</gene>
<dbReference type="GO" id="GO:0043023">
    <property type="term" value="F:ribosomal large subunit binding"/>
    <property type="evidence" value="ECO:0007669"/>
    <property type="project" value="InterPro"/>
</dbReference>
<proteinExistence type="inferred from homology"/>
<accession>H3KBL4</accession>
<protein>
    <submittedName>
        <fullName evidence="7">Heat shock protein 15</fullName>
    </submittedName>
</protein>
<keyword evidence="7" id="KW-0346">Stress response</keyword>
<dbReference type="AlphaFoldDB" id="H3KBL4"/>